<keyword evidence="4" id="KW-1133">Transmembrane helix</keyword>
<dbReference type="InterPro" id="IPR016169">
    <property type="entry name" value="FAD-bd_PCMH_sub2"/>
</dbReference>
<dbReference type="Proteomes" id="UP000016933">
    <property type="component" value="Unassembled WGS sequence"/>
</dbReference>
<evidence type="ECO:0000256" key="4">
    <source>
        <dbReference type="ARBA" id="ARBA00022989"/>
    </source>
</evidence>
<keyword evidence="5" id="KW-0560">Oxidoreductase</keyword>
<dbReference type="GO" id="GO:0016020">
    <property type="term" value="C:membrane"/>
    <property type="evidence" value="ECO:0007669"/>
    <property type="project" value="UniProtKB-SubCell"/>
</dbReference>
<organism evidence="8 9">
    <name type="scientific">Dothistroma septosporum (strain NZE10 / CBS 128990)</name>
    <name type="common">Red band needle blight fungus</name>
    <name type="synonym">Mycosphaerella pini</name>
    <dbReference type="NCBI Taxonomy" id="675120"/>
    <lineage>
        <taxon>Eukaryota</taxon>
        <taxon>Fungi</taxon>
        <taxon>Dikarya</taxon>
        <taxon>Ascomycota</taxon>
        <taxon>Pezizomycotina</taxon>
        <taxon>Dothideomycetes</taxon>
        <taxon>Dothideomycetidae</taxon>
        <taxon>Mycosphaerellales</taxon>
        <taxon>Mycosphaerellaceae</taxon>
        <taxon>Dothistroma</taxon>
    </lineage>
</organism>
<accession>N1PJJ4</accession>
<feature type="domain" description="FAD-binding PCMH-type" evidence="7">
    <location>
        <begin position="40"/>
        <end position="217"/>
    </location>
</feature>
<evidence type="ECO:0000259" key="7">
    <source>
        <dbReference type="PROSITE" id="PS51387"/>
    </source>
</evidence>
<evidence type="ECO:0000256" key="6">
    <source>
        <dbReference type="ARBA" id="ARBA00023136"/>
    </source>
</evidence>
<reference evidence="9" key="1">
    <citation type="journal article" date="2012" name="PLoS Genet.">
        <title>The genomes of the fungal plant pathogens Cladosporium fulvum and Dothistroma septosporum reveal adaptation to different hosts and lifestyles but also signatures of common ancestry.</title>
        <authorList>
            <person name="de Wit P.J.G.M."/>
            <person name="van der Burgt A."/>
            <person name="Oekmen B."/>
            <person name="Stergiopoulos I."/>
            <person name="Abd-Elsalam K.A."/>
            <person name="Aerts A.L."/>
            <person name="Bahkali A.H."/>
            <person name="Beenen H.G."/>
            <person name="Chettri P."/>
            <person name="Cox M.P."/>
            <person name="Datema E."/>
            <person name="de Vries R.P."/>
            <person name="Dhillon B."/>
            <person name="Ganley A.R."/>
            <person name="Griffiths S.A."/>
            <person name="Guo Y."/>
            <person name="Hamelin R.C."/>
            <person name="Henrissat B."/>
            <person name="Kabir M.S."/>
            <person name="Jashni M.K."/>
            <person name="Kema G."/>
            <person name="Klaubauf S."/>
            <person name="Lapidus A."/>
            <person name="Levasseur A."/>
            <person name="Lindquist E."/>
            <person name="Mehrabi R."/>
            <person name="Ohm R.A."/>
            <person name="Owen T.J."/>
            <person name="Salamov A."/>
            <person name="Schwelm A."/>
            <person name="Schijlen E."/>
            <person name="Sun H."/>
            <person name="van den Burg H.A."/>
            <person name="van Ham R.C.H.J."/>
            <person name="Zhang S."/>
            <person name="Goodwin S.B."/>
            <person name="Grigoriev I.V."/>
            <person name="Collemare J."/>
            <person name="Bradshaw R.E."/>
        </authorList>
    </citation>
    <scope>NUCLEOTIDE SEQUENCE [LARGE SCALE GENOMIC DNA]</scope>
    <source>
        <strain evidence="9">NZE10 / CBS 128990</strain>
    </source>
</reference>
<evidence type="ECO:0000256" key="3">
    <source>
        <dbReference type="ARBA" id="ARBA00022692"/>
    </source>
</evidence>
<dbReference type="AlphaFoldDB" id="N1PJJ4"/>
<dbReference type="GO" id="GO:0005737">
    <property type="term" value="C:cytoplasm"/>
    <property type="evidence" value="ECO:0007669"/>
    <property type="project" value="TreeGrafter"/>
</dbReference>
<dbReference type="PROSITE" id="PS51387">
    <property type="entry name" value="FAD_PCMH"/>
    <property type="match status" value="1"/>
</dbReference>
<dbReference type="PANTHER" id="PTHR10801:SF0">
    <property type="entry name" value="DELTA(24)-STEROL REDUCTASE"/>
    <property type="match status" value="1"/>
</dbReference>
<evidence type="ECO:0000256" key="1">
    <source>
        <dbReference type="ARBA" id="ARBA00004167"/>
    </source>
</evidence>
<dbReference type="InterPro" id="IPR016166">
    <property type="entry name" value="FAD-bd_PCMH"/>
</dbReference>
<dbReference type="Pfam" id="PF01565">
    <property type="entry name" value="FAD_binding_4"/>
    <property type="match status" value="1"/>
</dbReference>
<keyword evidence="9" id="KW-1185">Reference proteome</keyword>
<name>N1PJJ4_DOTSN</name>
<dbReference type="eggNOG" id="KOG1262">
    <property type="taxonomic scope" value="Eukaryota"/>
</dbReference>
<protein>
    <recommendedName>
        <fullName evidence="2">Delta(24)-sterol reductase</fullName>
        <ecNumber evidence="2">1.3.1.72</ecNumber>
    </recommendedName>
</protein>
<keyword evidence="6" id="KW-0472">Membrane</keyword>
<dbReference type="SUPFAM" id="SSF56176">
    <property type="entry name" value="FAD-binding/transporter-associated domain-like"/>
    <property type="match status" value="1"/>
</dbReference>
<dbReference type="GO" id="GO:0000246">
    <property type="term" value="F:Delta24(24-1) sterol reductase activity"/>
    <property type="evidence" value="ECO:0007669"/>
    <property type="project" value="TreeGrafter"/>
</dbReference>
<proteinExistence type="predicted"/>
<sequence length="574" mass="64278">MACGVKHTSQAGLGRYRGLNLVSASADTDCLSNESPAHPARPKPRLRCGFGLMHAVAGIASRVEAFYNTKTPFRIYHGSTNSTRKSPRRHDNIVDISGLVRVLSIDATKKIAYVEPNLPMDQLVAATLKMCLLPPVVMEFPGITAGGGFAGTSGESSSFKHGLFDRTVQAIEIVLGNGEVTMASPDDHQTAKLFHAAAASFGTLGVVTLLALELVDVKPFVELIYKRVASADEAIMYFEAGAKEGRLDYMDGILFAENRGVVCLGKLADAVPQSAAKPRTFSQPWDDWFYINAETMLADKTRSEWIEYIPIQDYLFRYERGAFWISKYTYQYFAVPLNRFTRWLLDTYTHTRIMYSALHHSGLSSEYIIQDVAVPYHNAAAFVSHLDKTFQQYPLWLCPLRLRGKSPTSAYGLLAEPPVAQADASGGAPVSQPEMMLNFGVWGPLDKHNDFVTWNKAFEAKINALGGEKWLYSHTFYTEDEFWSMHGNRERYENTRAKYHASSLPSIYDKVQATEGSLGDSVPQDWRGWLYVMLWSIWPLKGLYGWLLCVISEDYLLPQKRVSMTLANLERVHT</sequence>
<dbReference type="InterPro" id="IPR006094">
    <property type="entry name" value="Oxid_FAD_bind_N"/>
</dbReference>
<dbReference type="Gene3D" id="3.30.465.10">
    <property type="match status" value="1"/>
</dbReference>
<dbReference type="EC" id="1.3.1.72" evidence="2"/>
<dbReference type="GO" id="GO:0008202">
    <property type="term" value="P:steroid metabolic process"/>
    <property type="evidence" value="ECO:0007669"/>
    <property type="project" value="TreeGrafter"/>
</dbReference>
<dbReference type="PANTHER" id="PTHR10801">
    <property type="entry name" value="24-DEHYDROCHOLESTEROL REDUCTASE"/>
    <property type="match status" value="1"/>
</dbReference>
<dbReference type="GO" id="GO:0050614">
    <property type="term" value="F:Delta24-sterol reductase activity"/>
    <property type="evidence" value="ECO:0007669"/>
    <property type="project" value="UniProtKB-EC"/>
</dbReference>
<dbReference type="GO" id="GO:0071949">
    <property type="term" value="F:FAD binding"/>
    <property type="evidence" value="ECO:0007669"/>
    <property type="project" value="InterPro"/>
</dbReference>
<reference evidence="8 9" key="2">
    <citation type="journal article" date="2012" name="PLoS Pathog.">
        <title>Diverse lifestyles and strategies of plant pathogenesis encoded in the genomes of eighteen Dothideomycetes fungi.</title>
        <authorList>
            <person name="Ohm R.A."/>
            <person name="Feau N."/>
            <person name="Henrissat B."/>
            <person name="Schoch C.L."/>
            <person name="Horwitz B.A."/>
            <person name="Barry K.W."/>
            <person name="Condon B.J."/>
            <person name="Copeland A.C."/>
            <person name="Dhillon B."/>
            <person name="Glaser F."/>
            <person name="Hesse C.N."/>
            <person name="Kosti I."/>
            <person name="LaButti K."/>
            <person name="Lindquist E.A."/>
            <person name="Lucas S."/>
            <person name="Salamov A.A."/>
            <person name="Bradshaw R.E."/>
            <person name="Ciuffetti L."/>
            <person name="Hamelin R.C."/>
            <person name="Kema G.H.J."/>
            <person name="Lawrence C."/>
            <person name="Scott J.A."/>
            <person name="Spatafora J.W."/>
            <person name="Turgeon B.G."/>
            <person name="de Wit P.J.G.M."/>
            <person name="Zhong S."/>
            <person name="Goodwin S.B."/>
            <person name="Grigoriev I.V."/>
        </authorList>
    </citation>
    <scope>NUCLEOTIDE SEQUENCE [LARGE SCALE GENOMIC DNA]</scope>
    <source>
        <strain evidence="9">NZE10 / CBS 128990</strain>
    </source>
</reference>
<evidence type="ECO:0000256" key="2">
    <source>
        <dbReference type="ARBA" id="ARBA00012405"/>
    </source>
</evidence>
<dbReference type="HOGENOM" id="CLU_025883_0_0_1"/>
<dbReference type="OrthoDB" id="415825at2759"/>
<dbReference type="EMBL" id="KB446541">
    <property type="protein sequence ID" value="EME42289.1"/>
    <property type="molecule type" value="Genomic_DNA"/>
</dbReference>
<evidence type="ECO:0000256" key="5">
    <source>
        <dbReference type="ARBA" id="ARBA00023002"/>
    </source>
</evidence>
<comment type="subcellular location">
    <subcellularLocation>
        <location evidence="1">Membrane</location>
        <topology evidence="1">Single-pass membrane protein</topology>
    </subcellularLocation>
</comment>
<dbReference type="InterPro" id="IPR036318">
    <property type="entry name" value="FAD-bd_PCMH-like_sf"/>
</dbReference>
<dbReference type="STRING" id="675120.N1PJJ4"/>
<dbReference type="InterPro" id="IPR040165">
    <property type="entry name" value="Diminuto-like"/>
</dbReference>
<gene>
    <name evidence="8" type="ORF">DOTSEDRAFT_64134</name>
</gene>
<evidence type="ECO:0000313" key="8">
    <source>
        <dbReference type="EMBL" id="EME42289.1"/>
    </source>
</evidence>
<keyword evidence="3" id="KW-0812">Transmembrane</keyword>
<dbReference type="OMA" id="RATIPMN"/>
<evidence type="ECO:0000313" key="9">
    <source>
        <dbReference type="Proteomes" id="UP000016933"/>
    </source>
</evidence>